<keyword evidence="6" id="KW-0813">Transport</keyword>
<dbReference type="AlphaFoldDB" id="A0A119HFG0"/>
<accession>A0A119HFG0</accession>
<evidence type="ECO:0000313" key="10">
    <source>
        <dbReference type="Proteomes" id="UP000060630"/>
    </source>
</evidence>
<sequence length="136" mass="14330">MIGNIVQYTLYTLLFLAATLAVAGFYLAFHARRGKLLEAETNTALAGLSLLSAISPYIGLFGTVWHIIQALSGIGGGNLNVAAIARPIGEALYATLWGLGTAIVALIAYRVILELLPDAEERDAVASKATVEMPEA</sequence>
<comment type="subcellular location">
    <subcellularLocation>
        <location evidence="1">Cell membrane</location>
        <topology evidence="1">Multi-pass membrane protein</topology>
    </subcellularLocation>
    <subcellularLocation>
        <location evidence="6">Membrane</location>
        <topology evidence="6">Multi-pass membrane protein</topology>
    </subcellularLocation>
</comment>
<keyword evidence="3 7" id="KW-0812">Transmembrane</keyword>
<evidence type="ECO:0000256" key="5">
    <source>
        <dbReference type="ARBA" id="ARBA00023136"/>
    </source>
</evidence>
<dbReference type="InterPro" id="IPR002898">
    <property type="entry name" value="MotA_ExbB_proton_chnl"/>
</dbReference>
<organism evidence="9 10">
    <name type="scientific">Burkholderia ubonensis</name>
    <dbReference type="NCBI Taxonomy" id="101571"/>
    <lineage>
        <taxon>Bacteria</taxon>
        <taxon>Pseudomonadati</taxon>
        <taxon>Pseudomonadota</taxon>
        <taxon>Betaproteobacteria</taxon>
        <taxon>Burkholderiales</taxon>
        <taxon>Burkholderiaceae</taxon>
        <taxon>Burkholderia</taxon>
        <taxon>Burkholderia cepacia complex</taxon>
    </lineage>
</organism>
<evidence type="ECO:0000256" key="7">
    <source>
        <dbReference type="SAM" id="Phobius"/>
    </source>
</evidence>
<comment type="caution">
    <text evidence="9">The sequence shown here is derived from an EMBL/GenBank/DDBJ whole genome shotgun (WGS) entry which is preliminary data.</text>
</comment>
<keyword evidence="2" id="KW-1003">Cell membrane</keyword>
<keyword evidence="6" id="KW-0653">Protein transport</keyword>
<gene>
    <name evidence="9" type="ORF">WL29_21090</name>
</gene>
<dbReference type="InterPro" id="IPR050790">
    <property type="entry name" value="ExbB/TolQ_transport"/>
</dbReference>
<protein>
    <recommendedName>
        <fullName evidence="8">MotA/TolQ/ExbB proton channel domain-containing protein</fullName>
    </recommendedName>
</protein>
<dbReference type="PANTHER" id="PTHR30625">
    <property type="entry name" value="PROTEIN TOLQ"/>
    <property type="match status" value="1"/>
</dbReference>
<dbReference type="Proteomes" id="UP000060630">
    <property type="component" value="Unassembled WGS sequence"/>
</dbReference>
<dbReference type="PANTHER" id="PTHR30625:SF3">
    <property type="entry name" value="TOL-PAL SYSTEM PROTEIN TOLQ"/>
    <property type="match status" value="1"/>
</dbReference>
<dbReference type="RefSeq" id="WP_060192112.1">
    <property type="nucleotide sequence ID" value="NZ_LPHD01000049.1"/>
</dbReference>
<evidence type="ECO:0000256" key="3">
    <source>
        <dbReference type="ARBA" id="ARBA00022692"/>
    </source>
</evidence>
<evidence type="ECO:0000259" key="8">
    <source>
        <dbReference type="Pfam" id="PF01618"/>
    </source>
</evidence>
<feature type="transmembrane region" description="Helical" evidence="7">
    <location>
        <begin position="91"/>
        <end position="112"/>
    </location>
</feature>
<feature type="transmembrane region" description="Helical" evidence="7">
    <location>
        <begin position="50"/>
        <end position="71"/>
    </location>
</feature>
<name>A0A119HFG0_9BURK</name>
<dbReference type="EMBL" id="LPHD01000049">
    <property type="protein sequence ID" value="KWA83864.1"/>
    <property type="molecule type" value="Genomic_DNA"/>
</dbReference>
<evidence type="ECO:0000313" key="9">
    <source>
        <dbReference type="EMBL" id="KWA83864.1"/>
    </source>
</evidence>
<feature type="transmembrane region" description="Helical" evidence="7">
    <location>
        <begin position="6"/>
        <end position="29"/>
    </location>
</feature>
<evidence type="ECO:0000256" key="4">
    <source>
        <dbReference type="ARBA" id="ARBA00022989"/>
    </source>
</evidence>
<evidence type="ECO:0000256" key="2">
    <source>
        <dbReference type="ARBA" id="ARBA00022475"/>
    </source>
</evidence>
<keyword evidence="4 7" id="KW-1133">Transmembrane helix</keyword>
<dbReference type="GO" id="GO:0017038">
    <property type="term" value="P:protein import"/>
    <property type="evidence" value="ECO:0007669"/>
    <property type="project" value="TreeGrafter"/>
</dbReference>
<dbReference type="GO" id="GO:0005886">
    <property type="term" value="C:plasma membrane"/>
    <property type="evidence" value="ECO:0007669"/>
    <property type="project" value="UniProtKB-SubCell"/>
</dbReference>
<evidence type="ECO:0000256" key="1">
    <source>
        <dbReference type="ARBA" id="ARBA00004651"/>
    </source>
</evidence>
<reference evidence="9 10" key="1">
    <citation type="submission" date="2015-11" db="EMBL/GenBank/DDBJ databases">
        <title>Expanding the genomic diversity of Burkholderia species for the development of highly accurate diagnostics.</title>
        <authorList>
            <person name="Sahl J."/>
            <person name="Keim P."/>
            <person name="Wagner D."/>
        </authorList>
    </citation>
    <scope>NUCLEOTIDE SEQUENCE [LARGE SCALE GENOMIC DNA]</scope>
    <source>
        <strain evidence="9 10">MSMB2087WGS</strain>
    </source>
</reference>
<comment type="similarity">
    <text evidence="6">Belongs to the exbB/tolQ family.</text>
</comment>
<proteinExistence type="inferred from homology"/>
<evidence type="ECO:0000256" key="6">
    <source>
        <dbReference type="RuleBase" id="RU004057"/>
    </source>
</evidence>
<keyword evidence="5 7" id="KW-0472">Membrane</keyword>
<dbReference type="Pfam" id="PF01618">
    <property type="entry name" value="MotA_ExbB"/>
    <property type="match status" value="1"/>
</dbReference>
<feature type="domain" description="MotA/TolQ/ExbB proton channel" evidence="8">
    <location>
        <begin position="38"/>
        <end position="113"/>
    </location>
</feature>